<sequence>MADDSKWTLSGPSLVGNPSQPHDDFEVQLCSRIAAQLEARLSKAVSVLNAHLESCIEKRIKESHDGIAARIEDVAAAEVDRARAALAAAARTAPFEDGSSQDRAAAAAAAAAGALAARPGAVEKLAGECSALQQRQDQLENIMTRIASSTARDTAAVRSETSAELRKLGGGVRLALERVEKDIAELKRVHDEDCGLITESYEKLRAWMWAALESLRSSVDRPYAVPTQSAPSKGPTASEERRGLDERPSDNARGRMESEADSVIVVETVPDRSDGVADLLTDASPKHIERAPANGGVHPNSLNSAGEYVGHVRGDDT</sequence>
<dbReference type="EMBL" id="HBFQ01064917">
    <property type="protein sequence ID" value="CAD8871705.1"/>
    <property type="molecule type" value="Transcribed_RNA"/>
</dbReference>
<proteinExistence type="predicted"/>
<name>A0A7S1B1H3_NOCSC</name>
<organism evidence="2">
    <name type="scientific">Noctiluca scintillans</name>
    <name type="common">Sea sparkle</name>
    <name type="synonym">Red tide dinoflagellate</name>
    <dbReference type="NCBI Taxonomy" id="2966"/>
    <lineage>
        <taxon>Eukaryota</taxon>
        <taxon>Sar</taxon>
        <taxon>Alveolata</taxon>
        <taxon>Dinophyceae</taxon>
        <taxon>Noctilucales</taxon>
        <taxon>Noctilucaceae</taxon>
        <taxon>Noctiluca</taxon>
    </lineage>
</organism>
<gene>
    <name evidence="2" type="ORF">NSCI0253_LOCUS46062</name>
</gene>
<evidence type="ECO:0000256" key="1">
    <source>
        <dbReference type="SAM" id="MobiDB-lite"/>
    </source>
</evidence>
<feature type="region of interest" description="Disordered" evidence="1">
    <location>
        <begin position="288"/>
        <end position="317"/>
    </location>
</feature>
<feature type="region of interest" description="Disordered" evidence="1">
    <location>
        <begin position="223"/>
        <end position="268"/>
    </location>
</feature>
<evidence type="ECO:0000313" key="2">
    <source>
        <dbReference type="EMBL" id="CAD8871705.1"/>
    </source>
</evidence>
<feature type="compositionally biased region" description="Basic and acidic residues" evidence="1">
    <location>
        <begin position="238"/>
        <end position="258"/>
    </location>
</feature>
<protein>
    <submittedName>
        <fullName evidence="2">Uncharacterized protein</fullName>
    </submittedName>
</protein>
<dbReference type="AlphaFoldDB" id="A0A7S1B1H3"/>
<feature type="region of interest" description="Disordered" evidence="1">
    <location>
        <begin position="1"/>
        <end position="21"/>
    </location>
</feature>
<feature type="compositionally biased region" description="Polar residues" evidence="1">
    <location>
        <begin position="7"/>
        <end position="20"/>
    </location>
</feature>
<accession>A0A7S1B1H3</accession>
<reference evidence="2" key="1">
    <citation type="submission" date="2021-01" db="EMBL/GenBank/DDBJ databases">
        <authorList>
            <person name="Corre E."/>
            <person name="Pelletier E."/>
            <person name="Niang G."/>
            <person name="Scheremetjew M."/>
            <person name="Finn R."/>
            <person name="Kale V."/>
            <person name="Holt S."/>
            <person name="Cochrane G."/>
            <person name="Meng A."/>
            <person name="Brown T."/>
            <person name="Cohen L."/>
        </authorList>
    </citation>
    <scope>NUCLEOTIDE SEQUENCE</scope>
</reference>